<organism evidence="1 2">
    <name type="scientific">Hohenbuehelia grisea</name>
    <dbReference type="NCBI Taxonomy" id="104357"/>
    <lineage>
        <taxon>Eukaryota</taxon>
        <taxon>Fungi</taxon>
        <taxon>Dikarya</taxon>
        <taxon>Basidiomycota</taxon>
        <taxon>Agaricomycotina</taxon>
        <taxon>Agaricomycetes</taxon>
        <taxon>Agaricomycetidae</taxon>
        <taxon>Agaricales</taxon>
        <taxon>Pleurotineae</taxon>
        <taxon>Pleurotaceae</taxon>
        <taxon>Hohenbuehelia</taxon>
    </lineage>
</organism>
<sequence length="334" mass="37188">MAAYLSGEMKDTVQMNPAGVYVLERFFSRKERQKLFRSWAGSASMWIKGGTDVWGNATHAPDDEANATLTHGQLITFRQEVLEQAGLRENDASANMTADEAGDWILEHTPSSFQKMIATNYSFGIERDEDALARNDLDHTKWTNPLEVRLPNAPSMKIYCVYGHGKETERSYWYAGGEHEHDDSYDGSDDTKCVEPSDENCITSRTPLDLPLARKSWIDSEYSDLNAVPKIMNGVKMGEGDGTVSLLSLGAMCVEGWKRPRWNPAGIDVVTVELPHRPIPSIPRGGANTSDHVDILGSTGLNEIIVKIATGVGHEVKPNFVSNIREYARKIRWD</sequence>
<evidence type="ECO:0008006" key="3">
    <source>
        <dbReference type="Google" id="ProtNLM"/>
    </source>
</evidence>
<comment type="caution">
    <text evidence="1">The sequence shown here is derived from an EMBL/GenBank/DDBJ whole genome shotgun (WGS) entry which is preliminary data.</text>
</comment>
<gene>
    <name evidence="1" type="ORF">HGRIS_002174</name>
</gene>
<dbReference type="InterPro" id="IPR003386">
    <property type="entry name" value="LACT/PDAT_acylTrfase"/>
</dbReference>
<protein>
    <recommendedName>
        <fullName evidence="3">Phospholipid:diacylglycerol acyltransferase</fullName>
    </recommendedName>
</protein>
<dbReference type="PANTHER" id="PTHR11440">
    <property type="entry name" value="LECITHIN-CHOLESTEROL ACYLTRANSFERASE-RELATED"/>
    <property type="match status" value="1"/>
</dbReference>
<dbReference type="Proteomes" id="UP001556367">
    <property type="component" value="Unassembled WGS sequence"/>
</dbReference>
<reference evidence="2" key="1">
    <citation type="submission" date="2024-06" db="EMBL/GenBank/DDBJ databases">
        <title>Multi-omics analyses provide insights into the biosynthesis of the anticancer antibiotic pleurotin in Hohenbuehelia grisea.</title>
        <authorList>
            <person name="Weaver J.A."/>
            <person name="Alberti F."/>
        </authorList>
    </citation>
    <scope>NUCLEOTIDE SEQUENCE [LARGE SCALE GENOMIC DNA]</scope>
    <source>
        <strain evidence="2">T-177</strain>
    </source>
</reference>
<name>A0ABR3JJQ8_9AGAR</name>
<dbReference type="Pfam" id="PF02450">
    <property type="entry name" value="LCAT"/>
    <property type="match status" value="1"/>
</dbReference>
<evidence type="ECO:0000313" key="1">
    <source>
        <dbReference type="EMBL" id="KAL0955998.1"/>
    </source>
</evidence>
<keyword evidence="2" id="KW-1185">Reference proteome</keyword>
<dbReference type="EMBL" id="JASNQZ010000006">
    <property type="protein sequence ID" value="KAL0955998.1"/>
    <property type="molecule type" value="Genomic_DNA"/>
</dbReference>
<proteinExistence type="predicted"/>
<evidence type="ECO:0000313" key="2">
    <source>
        <dbReference type="Proteomes" id="UP001556367"/>
    </source>
</evidence>
<accession>A0ABR3JJQ8</accession>